<reference evidence="1" key="2">
    <citation type="submission" date="2022-01" db="EMBL/GenBank/DDBJ databases">
        <authorList>
            <person name="Hirooka S."/>
            <person name="Miyagishima S.Y."/>
        </authorList>
    </citation>
    <scope>NUCLEOTIDE SEQUENCE</scope>
    <source>
        <strain evidence="1">NBRC 102759</strain>
    </source>
</reference>
<comment type="caution">
    <text evidence="1">The sequence shown here is derived from an EMBL/GenBank/DDBJ whole genome shotgun (WGS) entry which is preliminary data.</text>
</comment>
<dbReference type="OrthoDB" id="10371610at2759"/>
<evidence type="ECO:0000313" key="2">
    <source>
        <dbReference type="Proteomes" id="UP001061958"/>
    </source>
</evidence>
<dbReference type="Proteomes" id="UP001061958">
    <property type="component" value="Unassembled WGS sequence"/>
</dbReference>
<sequence length="319" mass="37730">MDYKVVLFREDACLEDNLINLLKDLYVFQEPCRDNIPWLYFVERLERFLELCRSPKEKWYLESLITIFELHHFVNYQHISFAVLEFSRWLSVIDQETALSQDCNETYVCNICRKYLLQVIRALFVRITFYGEHALGSDDGNSLVSLSRDEFYSYTVSAFLSSEPLLALSIWCDYRALYQHETTTSWDTFLQTVSQTREGIDDVIENKKCGIDCWKAVWMKPSLQWVEEYKPCIVSFIIEIHRSGRLGKVLKATDPKTGACYWICCLNWLYTVAFIMPQKDTRQNVHSIDHKIGLWIKEFCWNLQQICAPDALFVQYDKQ</sequence>
<organism evidence="1 2">
    <name type="scientific">Galdieria partita</name>
    <dbReference type="NCBI Taxonomy" id="83374"/>
    <lineage>
        <taxon>Eukaryota</taxon>
        <taxon>Rhodophyta</taxon>
        <taxon>Bangiophyceae</taxon>
        <taxon>Galdieriales</taxon>
        <taxon>Galdieriaceae</taxon>
        <taxon>Galdieria</taxon>
    </lineage>
</organism>
<accession>A0A9C7PXS7</accession>
<protein>
    <submittedName>
        <fullName evidence="1">Uncharacterized protein</fullName>
    </submittedName>
</protein>
<evidence type="ECO:0000313" key="1">
    <source>
        <dbReference type="EMBL" id="GJQ12723.1"/>
    </source>
</evidence>
<proteinExistence type="predicted"/>
<name>A0A9C7PXS7_9RHOD</name>
<dbReference type="AlphaFoldDB" id="A0A9C7PXS7"/>
<dbReference type="EMBL" id="BQMJ01000036">
    <property type="protein sequence ID" value="GJQ12723.1"/>
    <property type="molecule type" value="Genomic_DNA"/>
</dbReference>
<keyword evidence="2" id="KW-1185">Reference proteome</keyword>
<reference evidence="1" key="1">
    <citation type="journal article" date="2022" name="Proc. Natl. Acad. Sci. U.S.A.">
        <title>Life cycle and functional genomics of the unicellular red alga Galdieria for elucidating algal and plant evolution and industrial use.</title>
        <authorList>
            <person name="Hirooka S."/>
            <person name="Itabashi T."/>
            <person name="Ichinose T.M."/>
            <person name="Onuma R."/>
            <person name="Fujiwara T."/>
            <person name="Yamashita S."/>
            <person name="Jong L.W."/>
            <person name="Tomita R."/>
            <person name="Iwane A.H."/>
            <person name="Miyagishima S.Y."/>
        </authorList>
    </citation>
    <scope>NUCLEOTIDE SEQUENCE</scope>
    <source>
        <strain evidence="1">NBRC 102759</strain>
    </source>
</reference>
<gene>
    <name evidence="1" type="ORF">GpartN1_g4514.t1</name>
</gene>